<reference evidence="1" key="1">
    <citation type="journal article" date="2020" name="New Phytol.">
        <title>Comparative genomics reveals dynamic genome evolution in host specialist ectomycorrhizal fungi.</title>
        <authorList>
            <person name="Lofgren L.A."/>
            <person name="Nguyen N.H."/>
            <person name="Vilgalys R."/>
            <person name="Ruytinx J."/>
            <person name="Liao H.L."/>
            <person name="Branco S."/>
            <person name="Kuo A."/>
            <person name="LaButti K."/>
            <person name="Lipzen A."/>
            <person name="Andreopoulos W."/>
            <person name="Pangilinan J."/>
            <person name="Riley R."/>
            <person name="Hundley H."/>
            <person name="Na H."/>
            <person name="Barry K."/>
            <person name="Grigoriev I.V."/>
            <person name="Stajich J.E."/>
            <person name="Kennedy P.G."/>
        </authorList>
    </citation>
    <scope>NUCLEOTIDE SEQUENCE</scope>
    <source>
        <strain evidence="1">FC423</strain>
    </source>
</reference>
<protein>
    <submittedName>
        <fullName evidence="1">Uncharacterized protein</fullName>
    </submittedName>
</protein>
<gene>
    <name evidence="1" type="ORF">F5147DRAFT_588758</name>
</gene>
<comment type="caution">
    <text evidence="1">The sequence shown here is derived from an EMBL/GenBank/DDBJ whole genome shotgun (WGS) entry which is preliminary data.</text>
</comment>
<dbReference type="EMBL" id="JABBWM010000157">
    <property type="protein sequence ID" value="KAG2085879.1"/>
    <property type="molecule type" value="Genomic_DNA"/>
</dbReference>
<evidence type="ECO:0000313" key="2">
    <source>
        <dbReference type="Proteomes" id="UP000823399"/>
    </source>
</evidence>
<name>A0A9P7JLI7_9AGAM</name>
<accession>A0A9P7JLI7</accession>
<dbReference type="OrthoDB" id="3264327at2759"/>
<evidence type="ECO:0000313" key="1">
    <source>
        <dbReference type="EMBL" id="KAG2085879.1"/>
    </source>
</evidence>
<dbReference type="AlphaFoldDB" id="A0A9P7JLI7"/>
<sequence length="98" mass="11163">MLCILYASQTFTVITLQDIICAVNIQHNCLDSQCTDIQQQPVHQERIETSRTKATVKHKSTPNFFLNVYSVHNYAHIQHVVPDTLQETPLRVTNAAEV</sequence>
<organism evidence="1 2">
    <name type="scientific">Suillus discolor</name>
    <dbReference type="NCBI Taxonomy" id="1912936"/>
    <lineage>
        <taxon>Eukaryota</taxon>
        <taxon>Fungi</taxon>
        <taxon>Dikarya</taxon>
        <taxon>Basidiomycota</taxon>
        <taxon>Agaricomycotina</taxon>
        <taxon>Agaricomycetes</taxon>
        <taxon>Agaricomycetidae</taxon>
        <taxon>Boletales</taxon>
        <taxon>Suillineae</taxon>
        <taxon>Suillaceae</taxon>
        <taxon>Suillus</taxon>
    </lineage>
</organism>
<dbReference type="GeneID" id="64694373"/>
<dbReference type="RefSeq" id="XP_041284771.1">
    <property type="nucleotide sequence ID" value="XM_041432114.1"/>
</dbReference>
<proteinExistence type="predicted"/>
<feature type="non-terminal residue" evidence="1">
    <location>
        <position position="98"/>
    </location>
</feature>
<dbReference type="Proteomes" id="UP000823399">
    <property type="component" value="Unassembled WGS sequence"/>
</dbReference>
<keyword evidence="2" id="KW-1185">Reference proteome</keyword>